<keyword evidence="2" id="KW-0479">Metal-binding</keyword>
<proteinExistence type="inferred from homology"/>
<evidence type="ECO:0000256" key="3">
    <source>
        <dbReference type="ARBA" id="ARBA00022801"/>
    </source>
</evidence>
<dbReference type="Proteomes" id="UP000053411">
    <property type="component" value="Unassembled WGS sequence"/>
</dbReference>
<comment type="similarity">
    <text evidence="1">Belongs to the sulfatase family.</text>
</comment>
<dbReference type="GeneID" id="27708422"/>
<accession>A0A0D2KWF3</accession>
<dbReference type="GO" id="GO:0004065">
    <property type="term" value="F:arylsulfatase activity"/>
    <property type="evidence" value="ECO:0007669"/>
    <property type="project" value="TreeGrafter"/>
</dbReference>
<feature type="domain" description="Sulfatase N-terminal" evidence="5">
    <location>
        <begin position="7"/>
        <end position="438"/>
    </location>
</feature>
<dbReference type="InterPro" id="IPR000917">
    <property type="entry name" value="Sulfatase_N"/>
</dbReference>
<dbReference type="Pfam" id="PF00884">
    <property type="entry name" value="Sulfatase"/>
    <property type="match status" value="1"/>
</dbReference>
<protein>
    <recommendedName>
        <fullName evidence="5">Sulfatase N-terminal domain-containing protein</fullName>
    </recommendedName>
</protein>
<evidence type="ECO:0000313" key="6">
    <source>
        <dbReference type="EMBL" id="KIY01124.1"/>
    </source>
</evidence>
<keyword evidence="7" id="KW-1185">Reference proteome</keyword>
<name>A0A0D2KWF3_9EURO</name>
<dbReference type="OrthoDB" id="103349at2759"/>
<dbReference type="InterPro" id="IPR024607">
    <property type="entry name" value="Sulfatase_CS"/>
</dbReference>
<dbReference type="STRING" id="1442371.A0A0D2KWF3"/>
<sequence>MGSMKRPNFLVILADDLGYSDIGCFGGEIRTPNIDALAKNGARFTDYYTASACSPTRAMLMSGTDNHIAGVGVMSEQKGRDPERWNVPGHEGFLNHDVAAVSEILQEAGYHTLISGKWHLGLRPENNPAARGFDRSFSLLPGASNHYGWEPQFGKDYLNFFVRIPVLYTEQGKRYEITPNLTHDKKGFFSSDFYTDNLINYLEERSEENKSKPFFAYLPFSAPHWPLQCSKEDRDRYKGVYDDGPDALRLRRLERLKHLGLVPKNVKPHEVVTPLGNPEWEEMTEYERKCSARSMECFAGMVDNIDQNVGKIVEYLKKIGEFENTFIIFQSDNGAEGATYEALPTMGADLMRVINAYYDNSLDNIGNATSFAWYGTRWAQASTAPSRLFKMYTTEGGIKVPFVVHYPGFAKERQNGALIRAFSSVMDICPTILDLAGVQHPAADGKPGEFKGRRVFPMRGKSWVPFMTSTGSSNDALDTIHDSNSSMGWELFGRAAIRKGNWKLVHIEPKFGGREDGKWQLYDLSTDKGEIEDLSESRPEIVEELLQIWEKYKAETGVVWGQPIRYVGEEWDGNAEEGIIGGDAITQTTAWMKVRKGEAPPSRRV</sequence>
<dbReference type="InterPro" id="IPR017850">
    <property type="entry name" value="Alkaline_phosphatase_core_sf"/>
</dbReference>
<dbReference type="VEuPathDB" id="FungiDB:Z520_02676"/>
<dbReference type="PROSITE" id="PS00149">
    <property type="entry name" value="SULFATASE_2"/>
    <property type="match status" value="1"/>
</dbReference>
<organism evidence="6 7">
    <name type="scientific">Fonsecaea multimorphosa CBS 102226</name>
    <dbReference type="NCBI Taxonomy" id="1442371"/>
    <lineage>
        <taxon>Eukaryota</taxon>
        <taxon>Fungi</taxon>
        <taxon>Dikarya</taxon>
        <taxon>Ascomycota</taxon>
        <taxon>Pezizomycotina</taxon>
        <taxon>Eurotiomycetes</taxon>
        <taxon>Chaetothyriomycetidae</taxon>
        <taxon>Chaetothyriales</taxon>
        <taxon>Herpotrichiellaceae</taxon>
        <taxon>Fonsecaea</taxon>
    </lineage>
</organism>
<dbReference type="RefSeq" id="XP_016635246.1">
    <property type="nucleotide sequence ID" value="XM_016773189.1"/>
</dbReference>
<dbReference type="PANTHER" id="PTHR42693">
    <property type="entry name" value="ARYLSULFATASE FAMILY MEMBER"/>
    <property type="match status" value="1"/>
</dbReference>
<dbReference type="PANTHER" id="PTHR42693:SF33">
    <property type="entry name" value="ARYLSULFATASE"/>
    <property type="match status" value="1"/>
</dbReference>
<dbReference type="InterPro" id="IPR050738">
    <property type="entry name" value="Sulfatase"/>
</dbReference>
<evidence type="ECO:0000259" key="5">
    <source>
        <dbReference type="Pfam" id="PF00884"/>
    </source>
</evidence>
<dbReference type="Gene3D" id="3.40.720.10">
    <property type="entry name" value="Alkaline Phosphatase, subunit A"/>
    <property type="match status" value="1"/>
</dbReference>
<dbReference type="EMBL" id="KN848065">
    <property type="protein sequence ID" value="KIY01124.1"/>
    <property type="molecule type" value="Genomic_DNA"/>
</dbReference>
<dbReference type="SUPFAM" id="SSF53649">
    <property type="entry name" value="Alkaline phosphatase-like"/>
    <property type="match status" value="1"/>
</dbReference>
<evidence type="ECO:0000256" key="4">
    <source>
        <dbReference type="ARBA" id="ARBA00022837"/>
    </source>
</evidence>
<gene>
    <name evidence="6" type="ORF">Z520_02676</name>
</gene>
<reference evidence="6 7" key="1">
    <citation type="submission" date="2015-01" db="EMBL/GenBank/DDBJ databases">
        <title>The Genome Sequence of Fonsecaea multimorphosa CBS 102226.</title>
        <authorList>
            <consortium name="The Broad Institute Genomics Platform"/>
            <person name="Cuomo C."/>
            <person name="de Hoog S."/>
            <person name="Gorbushina A."/>
            <person name="Stielow B."/>
            <person name="Teixiera M."/>
            <person name="Abouelleil A."/>
            <person name="Chapman S.B."/>
            <person name="Priest M."/>
            <person name="Young S.K."/>
            <person name="Wortman J."/>
            <person name="Nusbaum C."/>
            <person name="Birren B."/>
        </authorList>
    </citation>
    <scope>NUCLEOTIDE SEQUENCE [LARGE SCALE GENOMIC DNA]</scope>
    <source>
        <strain evidence="6 7">CBS 102226</strain>
    </source>
</reference>
<dbReference type="Gene3D" id="3.30.1120.10">
    <property type="match status" value="1"/>
</dbReference>
<keyword evidence="4" id="KW-0106">Calcium</keyword>
<dbReference type="AlphaFoldDB" id="A0A0D2KWF3"/>
<evidence type="ECO:0000313" key="7">
    <source>
        <dbReference type="Proteomes" id="UP000053411"/>
    </source>
</evidence>
<evidence type="ECO:0000256" key="2">
    <source>
        <dbReference type="ARBA" id="ARBA00022723"/>
    </source>
</evidence>
<keyword evidence="3" id="KW-0378">Hydrolase</keyword>
<dbReference type="GO" id="GO:0046872">
    <property type="term" value="F:metal ion binding"/>
    <property type="evidence" value="ECO:0007669"/>
    <property type="project" value="UniProtKB-KW"/>
</dbReference>
<evidence type="ECO:0000256" key="1">
    <source>
        <dbReference type="ARBA" id="ARBA00008779"/>
    </source>
</evidence>
<dbReference type="CDD" id="cd16025">
    <property type="entry name" value="PAS_like"/>
    <property type="match status" value="1"/>
</dbReference>